<dbReference type="eggNOG" id="ENOG50313HX">
    <property type="taxonomic scope" value="Bacteria"/>
</dbReference>
<name>A0A1E3EY99_BRAEL</name>
<evidence type="ECO:0000256" key="1">
    <source>
        <dbReference type="SAM" id="Phobius"/>
    </source>
</evidence>
<organism evidence="2 3">
    <name type="scientific">Bradyrhizobium elkanii</name>
    <dbReference type="NCBI Taxonomy" id="29448"/>
    <lineage>
        <taxon>Bacteria</taxon>
        <taxon>Pseudomonadati</taxon>
        <taxon>Pseudomonadota</taxon>
        <taxon>Alphaproteobacteria</taxon>
        <taxon>Hyphomicrobiales</taxon>
        <taxon>Nitrobacteraceae</taxon>
        <taxon>Bradyrhizobium</taxon>
    </lineage>
</organism>
<evidence type="ECO:0000313" key="2">
    <source>
        <dbReference type="EMBL" id="MBP1295643.1"/>
    </source>
</evidence>
<gene>
    <name evidence="2" type="ORF">JOH49_005396</name>
</gene>
<proteinExistence type="predicted"/>
<keyword evidence="1" id="KW-1133">Transmembrane helix</keyword>
<comment type="caution">
    <text evidence="2">The sequence shown here is derived from an EMBL/GenBank/DDBJ whole genome shotgun (WGS) entry which is preliminary data.</text>
</comment>
<keyword evidence="1" id="KW-0472">Membrane</keyword>
<protein>
    <submittedName>
        <fullName evidence="2">Uncharacterized protein</fullName>
    </submittedName>
</protein>
<dbReference type="AlphaFoldDB" id="A0A1E3EY99"/>
<evidence type="ECO:0000313" key="3">
    <source>
        <dbReference type="Proteomes" id="UP000673383"/>
    </source>
</evidence>
<keyword evidence="1" id="KW-0812">Transmembrane</keyword>
<reference evidence="2" key="1">
    <citation type="submission" date="2021-02" db="EMBL/GenBank/DDBJ databases">
        <title>Genomic Encyclopedia of Type Strains, Phase IV (KMG-V): Genome sequencing to study the core and pangenomes of soil and plant-associated prokaryotes.</title>
        <authorList>
            <person name="Whitman W."/>
        </authorList>
    </citation>
    <scope>NUCLEOTIDE SEQUENCE</scope>
    <source>
        <strain evidence="2">USDA 406</strain>
    </source>
</reference>
<sequence>MYFVAAVLAVLSGLFYAAGHHQIGSLGATMCQYGGIFCDSPMLVLVGAGFAAAWGMLVSVR</sequence>
<accession>A0A1E3EY99</accession>
<dbReference type="Proteomes" id="UP000673383">
    <property type="component" value="Unassembled WGS sequence"/>
</dbReference>
<dbReference type="RefSeq" id="WP_018272814.1">
    <property type="nucleotide sequence ID" value="NZ_BJNL01000013.1"/>
</dbReference>
<dbReference type="EMBL" id="JAFICZ010000001">
    <property type="protein sequence ID" value="MBP1295643.1"/>
    <property type="molecule type" value="Genomic_DNA"/>
</dbReference>
<dbReference type="GeneID" id="92953159"/>
<dbReference type="OrthoDB" id="8253942at2"/>
<feature type="transmembrane region" description="Helical" evidence="1">
    <location>
        <begin position="43"/>
        <end position="60"/>
    </location>
</feature>